<dbReference type="EMBL" id="UINC01055127">
    <property type="protein sequence ID" value="SVB73650.1"/>
    <property type="molecule type" value="Genomic_DNA"/>
</dbReference>
<gene>
    <name evidence="1" type="ORF">METZ01_LOCUS226504</name>
</gene>
<reference evidence="1" key="1">
    <citation type="submission" date="2018-05" db="EMBL/GenBank/DDBJ databases">
        <authorList>
            <person name="Lanie J.A."/>
            <person name="Ng W.-L."/>
            <person name="Kazmierczak K.M."/>
            <person name="Andrzejewski T.M."/>
            <person name="Davidsen T.M."/>
            <person name="Wayne K.J."/>
            <person name="Tettelin H."/>
            <person name="Glass J.I."/>
            <person name="Rusch D."/>
            <person name="Podicherti R."/>
            <person name="Tsui H.-C.T."/>
            <person name="Winkler M.E."/>
        </authorList>
    </citation>
    <scope>NUCLEOTIDE SEQUENCE</scope>
</reference>
<proteinExistence type="predicted"/>
<sequence length="76" mass="8227">MARRLFETDNAPTTEPAKIIPGDLPTWKRSDLGTHYAKSGYILSYKARFEDTSAGSSEVHTITVSAPGDNNLDSVG</sequence>
<evidence type="ECO:0000313" key="1">
    <source>
        <dbReference type="EMBL" id="SVB73650.1"/>
    </source>
</evidence>
<protein>
    <submittedName>
        <fullName evidence="1">Uncharacterized protein</fullName>
    </submittedName>
</protein>
<accession>A0A382GEL4</accession>
<organism evidence="1">
    <name type="scientific">marine metagenome</name>
    <dbReference type="NCBI Taxonomy" id="408172"/>
    <lineage>
        <taxon>unclassified sequences</taxon>
        <taxon>metagenomes</taxon>
        <taxon>ecological metagenomes</taxon>
    </lineage>
</organism>
<name>A0A382GEL4_9ZZZZ</name>
<dbReference type="AlphaFoldDB" id="A0A382GEL4"/>